<evidence type="ECO:0000256" key="3">
    <source>
        <dbReference type="ARBA" id="ARBA00022448"/>
    </source>
</evidence>
<evidence type="ECO:0000256" key="8">
    <source>
        <dbReference type="RuleBase" id="RU363032"/>
    </source>
</evidence>
<feature type="transmembrane region" description="Helical" evidence="8">
    <location>
        <begin position="165"/>
        <end position="188"/>
    </location>
</feature>
<keyword evidence="11" id="KW-1185">Reference proteome</keyword>
<dbReference type="Pfam" id="PF00528">
    <property type="entry name" value="BPD_transp_1"/>
    <property type="match status" value="1"/>
</dbReference>
<dbReference type="Gene3D" id="1.10.3720.10">
    <property type="entry name" value="MetI-like"/>
    <property type="match status" value="1"/>
</dbReference>
<comment type="caution">
    <text evidence="10">The sequence shown here is derived from an EMBL/GenBank/DDBJ whole genome shotgun (WGS) entry which is preliminary data.</text>
</comment>
<dbReference type="CDD" id="cd06261">
    <property type="entry name" value="TM_PBP2"/>
    <property type="match status" value="1"/>
</dbReference>
<dbReference type="InterPro" id="IPR035906">
    <property type="entry name" value="MetI-like_sf"/>
</dbReference>
<dbReference type="InterPro" id="IPR043429">
    <property type="entry name" value="ArtM/GltK/GlnP/TcyL/YhdX-like"/>
</dbReference>
<dbReference type="AlphaFoldDB" id="A0A2W2BKQ6"/>
<evidence type="ECO:0000256" key="5">
    <source>
        <dbReference type="ARBA" id="ARBA00022692"/>
    </source>
</evidence>
<dbReference type="RefSeq" id="WP_111198276.1">
    <property type="nucleotide sequence ID" value="NZ_QKVK01000004.1"/>
</dbReference>
<keyword evidence="5 8" id="KW-0812">Transmembrane</keyword>
<feature type="transmembrane region" description="Helical" evidence="8">
    <location>
        <begin position="209"/>
        <end position="230"/>
    </location>
</feature>
<dbReference type="PANTHER" id="PTHR30614:SF41">
    <property type="entry name" value="INNER MEMBRANE AMINO-ACID ABC TRANSPORTER PERMEASE PROTEIN YHDY"/>
    <property type="match status" value="1"/>
</dbReference>
<protein>
    <submittedName>
        <fullName evidence="10">Amino acid ABC transporter permease</fullName>
    </submittedName>
</protein>
<feature type="transmembrane region" description="Helical" evidence="8">
    <location>
        <begin position="131"/>
        <end position="153"/>
    </location>
</feature>
<dbReference type="Proteomes" id="UP000248795">
    <property type="component" value="Unassembled WGS sequence"/>
</dbReference>
<dbReference type="EMBL" id="QKVK01000004">
    <property type="protein sequence ID" value="PZF76799.1"/>
    <property type="molecule type" value="Genomic_DNA"/>
</dbReference>
<evidence type="ECO:0000256" key="4">
    <source>
        <dbReference type="ARBA" id="ARBA00022475"/>
    </source>
</evidence>
<dbReference type="InterPro" id="IPR010065">
    <property type="entry name" value="AA_ABC_transptr_permease_3TM"/>
</dbReference>
<dbReference type="GO" id="GO:0022857">
    <property type="term" value="F:transmembrane transporter activity"/>
    <property type="evidence" value="ECO:0007669"/>
    <property type="project" value="InterPro"/>
</dbReference>
<feature type="transmembrane region" description="Helical" evidence="8">
    <location>
        <begin position="340"/>
        <end position="361"/>
    </location>
</feature>
<dbReference type="InterPro" id="IPR000515">
    <property type="entry name" value="MetI-like"/>
</dbReference>
<dbReference type="SUPFAM" id="SSF161098">
    <property type="entry name" value="MetI-like"/>
    <property type="match status" value="1"/>
</dbReference>
<dbReference type="GO" id="GO:0006865">
    <property type="term" value="P:amino acid transport"/>
    <property type="evidence" value="ECO:0007669"/>
    <property type="project" value="TreeGrafter"/>
</dbReference>
<evidence type="ECO:0000256" key="6">
    <source>
        <dbReference type="ARBA" id="ARBA00022989"/>
    </source>
</evidence>
<comment type="subcellular location">
    <subcellularLocation>
        <location evidence="1">Cell inner membrane</location>
        <topology evidence="1">Multi-pass membrane protein</topology>
    </subcellularLocation>
    <subcellularLocation>
        <location evidence="8">Cell membrane</location>
        <topology evidence="8">Multi-pass membrane protein</topology>
    </subcellularLocation>
</comment>
<dbReference type="PROSITE" id="PS50928">
    <property type="entry name" value="ABC_TM1"/>
    <property type="match status" value="1"/>
</dbReference>
<keyword evidence="4" id="KW-1003">Cell membrane</keyword>
<evidence type="ECO:0000256" key="2">
    <source>
        <dbReference type="ARBA" id="ARBA00010072"/>
    </source>
</evidence>
<evidence type="ECO:0000313" key="11">
    <source>
        <dbReference type="Proteomes" id="UP000248795"/>
    </source>
</evidence>
<accession>A0A2W2BKQ6</accession>
<dbReference type="PANTHER" id="PTHR30614">
    <property type="entry name" value="MEMBRANE COMPONENT OF AMINO ACID ABC TRANSPORTER"/>
    <property type="match status" value="1"/>
</dbReference>
<comment type="similarity">
    <text evidence="2">Belongs to the binding-protein-dependent transport system permease family. HisMQ subfamily.</text>
</comment>
<gene>
    <name evidence="10" type="ORF">DK847_10015</name>
</gene>
<proteinExistence type="inferred from homology"/>
<evidence type="ECO:0000259" key="9">
    <source>
        <dbReference type="PROSITE" id="PS50928"/>
    </source>
</evidence>
<feature type="transmembrane region" description="Helical" evidence="8">
    <location>
        <begin position="38"/>
        <end position="56"/>
    </location>
</feature>
<evidence type="ECO:0000256" key="7">
    <source>
        <dbReference type="ARBA" id="ARBA00023136"/>
    </source>
</evidence>
<reference evidence="11" key="1">
    <citation type="submission" date="2018-06" db="EMBL/GenBank/DDBJ databases">
        <title>Aestuariibacter litoralis strain KCTC 52945T.</title>
        <authorList>
            <person name="Li X."/>
            <person name="Salam N."/>
            <person name="Li J.-L."/>
            <person name="Chen Y.-M."/>
            <person name="Yang Z.-W."/>
            <person name="Zhang L.-Y."/>
            <person name="Han M.-X."/>
            <person name="Xiao M."/>
            <person name="Li W.-J."/>
        </authorList>
    </citation>
    <scope>NUCLEOTIDE SEQUENCE [LARGE SCALE GENOMIC DNA]</scope>
    <source>
        <strain evidence="11">KCTC 52945</strain>
    </source>
</reference>
<keyword evidence="7 8" id="KW-0472">Membrane</keyword>
<feature type="domain" description="ABC transmembrane type-1" evidence="9">
    <location>
        <begin position="164"/>
        <end position="360"/>
    </location>
</feature>
<dbReference type="GO" id="GO:0043190">
    <property type="term" value="C:ATP-binding cassette (ABC) transporter complex"/>
    <property type="evidence" value="ECO:0007669"/>
    <property type="project" value="InterPro"/>
</dbReference>
<feature type="transmembrane region" description="Helical" evidence="8">
    <location>
        <begin position="297"/>
        <end position="320"/>
    </location>
</feature>
<feature type="transmembrane region" description="Helical" evidence="8">
    <location>
        <begin position="106"/>
        <end position="124"/>
    </location>
</feature>
<evidence type="ECO:0000313" key="10">
    <source>
        <dbReference type="EMBL" id="PZF76799.1"/>
    </source>
</evidence>
<keyword evidence="3 8" id="KW-0813">Transport</keyword>
<evidence type="ECO:0000256" key="1">
    <source>
        <dbReference type="ARBA" id="ARBA00004429"/>
    </source>
</evidence>
<dbReference type="NCBIfam" id="TIGR01726">
    <property type="entry name" value="HEQRo_perm_3TM"/>
    <property type="match status" value="1"/>
</dbReference>
<keyword evidence="6 8" id="KW-1133">Transmembrane helix</keyword>
<feature type="transmembrane region" description="Helical" evidence="8">
    <location>
        <begin position="236"/>
        <end position="255"/>
    </location>
</feature>
<name>A0A2W2BKQ6_9HYPH</name>
<sequence>MSVAFVRDRDAPLRPPPPGTAGALGWLRANLFAGPGNSLLTLLLGLALGWLAWSVLDWAVLRAVWTGSGREACAIPDAGACWPFVWEKFPQWIFGFYPLDERWRPLAVMAIGAAALAPMMVPGAPGKQANALFLLIAYPAIAYVLLAGGAFGLEPVETSSWGGLLVTLVVAVTGIVISLPLGILLALGRRSELPVVRTASIVFIELWRGVPLVTVLFMASVMLPLFLPGGVTLDKLMRAIIGLSLFASAYIAEAVRGGLQAVAKGQTEAGLALGLSRGQVTRKIVLPQALRISIPNIVGIFIGLFKDTTLVLVVSIYDFLGIINAGLQDAKWAAPQTANTGYFVAALVYFAFCFAMSRYALFTEARLEQAGKR</sequence>
<organism evidence="10 11">
    <name type="scientific">Aestuariivirga litoralis</name>
    <dbReference type="NCBI Taxonomy" id="2650924"/>
    <lineage>
        <taxon>Bacteria</taxon>
        <taxon>Pseudomonadati</taxon>
        <taxon>Pseudomonadota</taxon>
        <taxon>Alphaproteobacteria</taxon>
        <taxon>Hyphomicrobiales</taxon>
        <taxon>Aestuariivirgaceae</taxon>
        <taxon>Aestuariivirga</taxon>
    </lineage>
</organism>